<evidence type="ECO:0000256" key="5">
    <source>
        <dbReference type="ARBA" id="ARBA00022670"/>
    </source>
</evidence>
<keyword evidence="8" id="KW-0378">Hydrolase</keyword>
<dbReference type="Pfam" id="PF06832">
    <property type="entry name" value="BiPBP_C"/>
    <property type="match status" value="1"/>
</dbReference>
<keyword evidence="4" id="KW-0121">Carboxypeptidase</keyword>
<dbReference type="EC" id="2.4.99.28" evidence="10"/>
<evidence type="ECO:0000259" key="13">
    <source>
        <dbReference type="Pfam" id="PF00912"/>
    </source>
</evidence>
<evidence type="ECO:0000256" key="11">
    <source>
        <dbReference type="ARBA" id="ARBA00049902"/>
    </source>
</evidence>
<dbReference type="Gene3D" id="1.10.3810.10">
    <property type="entry name" value="Biosynthetic peptidoglycan transglycosylase-like"/>
    <property type="match status" value="1"/>
</dbReference>
<dbReference type="Gene3D" id="3.40.710.10">
    <property type="entry name" value="DD-peptidase/beta-lactamase superfamily"/>
    <property type="match status" value="1"/>
</dbReference>
<evidence type="ECO:0000256" key="8">
    <source>
        <dbReference type="ARBA" id="ARBA00022801"/>
    </source>
</evidence>
<dbReference type="InterPro" id="IPR001264">
    <property type="entry name" value="Glyco_trans_51"/>
</dbReference>
<name>A0A1L9NVG7_9RHOB</name>
<reference evidence="15 16" key="1">
    <citation type="submission" date="2016-10" db="EMBL/GenBank/DDBJ databases">
        <title>Genome sequence of Planktotalea frisia SH6-1.</title>
        <authorList>
            <person name="Poehlein A."/>
            <person name="Bakenhus I."/>
            <person name="Voget S."/>
            <person name="Brinkhoff T."/>
            <person name="Simon M."/>
        </authorList>
    </citation>
    <scope>NUCLEOTIDE SEQUENCE [LARGE SCALE GENOMIC DNA]</scope>
    <source>
        <strain evidence="15 16">SH6-1</strain>
    </source>
</reference>
<evidence type="ECO:0000256" key="6">
    <source>
        <dbReference type="ARBA" id="ARBA00022676"/>
    </source>
</evidence>
<feature type="domain" description="Penicillin-binding protein transpeptidase" evidence="12">
    <location>
        <begin position="299"/>
        <end position="511"/>
    </location>
</feature>
<evidence type="ECO:0000256" key="1">
    <source>
        <dbReference type="ARBA" id="ARBA00004752"/>
    </source>
</evidence>
<dbReference type="GO" id="GO:0030288">
    <property type="term" value="C:outer membrane-bounded periplasmic space"/>
    <property type="evidence" value="ECO:0007669"/>
    <property type="project" value="TreeGrafter"/>
</dbReference>
<protein>
    <recommendedName>
        <fullName evidence="10">peptidoglycan glycosyltransferase</fullName>
        <ecNumber evidence="10">2.4.99.28</ecNumber>
    </recommendedName>
</protein>
<keyword evidence="16" id="KW-1185">Reference proteome</keyword>
<dbReference type="RefSeq" id="WP_072631017.1">
    <property type="nucleotide sequence ID" value="NZ_MLCB01000148.1"/>
</dbReference>
<dbReference type="STRING" id="696762.PFRI_24740"/>
<evidence type="ECO:0000256" key="10">
    <source>
        <dbReference type="ARBA" id="ARBA00044770"/>
    </source>
</evidence>
<comment type="catalytic activity">
    <reaction evidence="11">
        <text>[GlcNAc-(1-&gt;4)-Mur2Ac(oyl-L-Ala-gamma-D-Glu-L-Lys-D-Ala-D-Ala)](n)-di-trans,octa-cis-undecaprenyl diphosphate + beta-D-GlcNAc-(1-&gt;4)-Mur2Ac(oyl-L-Ala-gamma-D-Glu-L-Lys-D-Ala-D-Ala)-di-trans,octa-cis-undecaprenyl diphosphate = [GlcNAc-(1-&gt;4)-Mur2Ac(oyl-L-Ala-gamma-D-Glu-L-Lys-D-Ala-D-Ala)](n+1)-di-trans,octa-cis-undecaprenyl diphosphate + di-trans,octa-cis-undecaprenyl diphosphate + H(+)</text>
        <dbReference type="Rhea" id="RHEA:23708"/>
        <dbReference type="Rhea" id="RHEA-COMP:9602"/>
        <dbReference type="Rhea" id="RHEA-COMP:9603"/>
        <dbReference type="ChEBI" id="CHEBI:15378"/>
        <dbReference type="ChEBI" id="CHEBI:58405"/>
        <dbReference type="ChEBI" id="CHEBI:60033"/>
        <dbReference type="ChEBI" id="CHEBI:78435"/>
        <dbReference type="EC" id="2.4.99.28"/>
    </reaction>
</comment>
<gene>
    <name evidence="15" type="primary">pbpF</name>
    <name evidence="15" type="ORF">PFRI_24740</name>
</gene>
<accession>A0A1L9NVG7</accession>
<dbReference type="InterPro" id="IPR050396">
    <property type="entry name" value="Glycosyltr_51/Transpeptidase"/>
</dbReference>
<evidence type="ECO:0000259" key="14">
    <source>
        <dbReference type="Pfam" id="PF06832"/>
    </source>
</evidence>
<evidence type="ECO:0000256" key="2">
    <source>
        <dbReference type="ARBA" id="ARBA00007090"/>
    </source>
</evidence>
<evidence type="ECO:0000259" key="12">
    <source>
        <dbReference type="Pfam" id="PF00905"/>
    </source>
</evidence>
<evidence type="ECO:0000313" key="16">
    <source>
        <dbReference type="Proteomes" id="UP000184514"/>
    </source>
</evidence>
<dbReference type="AlphaFoldDB" id="A0A1L9NVG7"/>
<dbReference type="GO" id="GO:0009252">
    <property type="term" value="P:peptidoglycan biosynthetic process"/>
    <property type="evidence" value="ECO:0007669"/>
    <property type="project" value="UniProtKB-UniPathway"/>
</dbReference>
<evidence type="ECO:0000313" key="15">
    <source>
        <dbReference type="EMBL" id="OJI93277.1"/>
    </source>
</evidence>
<evidence type="ECO:0000256" key="4">
    <source>
        <dbReference type="ARBA" id="ARBA00022645"/>
    </source>
</evidence>
<comment type="pathway">
    <text evidence="1">Cell wall biogenesis; peptidoglycan biosynthesis.</text>
</comment>
<dbReference type="Pfam" id="PF00905">
    <property type="entry name" value="Transpeptidase"/>
    <property type="match status" value="1"/>
</dbReference>
<keyword evidence="9" id="KW-0511">Multifunctional enzyme</keyword>
<dbReference type="InterPro" id="IPR012338">
    <property type="entry name" value="Beta-lactam/transpept-like"/>
</dbReference>
<dbReference type="PANTHER" id="PTHR32282:SF15">
    <property type="entry name" value="PENICILLIN-BINDING PROTEIN 1C"/>
    <property type="match status" value="1"/>
</dbReference>
<dbReference type="InterPro" id="IPR001460">
    <property type="entry name" value="PCN-bd_Tpept"/>
</dbReference>
<dbReference type="OrthoDB" id="9766909at2"/>
<keyword evidence="7" id="KW-0808">Transferase</keyword>
<dbReference type="InterPro" id="IPR036950">
    <property type="entry name" value="PBP_transglycosylase"/>
</dbReference>
<dbReference type="UniPathway" id="UPA00219"/>
<dbReference type="GO" id="GO:0006508">
    <property type="term" value="P:proteolysis"/>
    <property type="evidence" value="ECO:0007669"/>
    <property type="project" value="UniProtKB-KW"/>
</dbReference>
<dbReference type="EMBL" id="MLCB01000148">
    <property type="protein sequence ID" value="OJI93277.1"/>
    <property type="molecule type" value="Genomic_DNA"/>
</dbReference>
<dbReference type="NCBIfam" id="TIGR02073">
    <property type="entry name" value="PBP_1c"/>
    <property type="match status" value="1"/>
</dbReference>
<evidence type="ECO:0000256" key="3">
    <source>
        <dbReference type="ARBA" id="ARBA00007739"/>
    </source>
</evidence>
<sequence length="677" mass="73649">MRFFAFVFALFFVALGRDALDDWVARTDLPSVLPEISVEVRDRDDILLRAYTVEDGRWRLGVGVDRVDQRYLDMLIAYEDKRFFEHQGVDPLAMLRAAKQALIQGKVVSGASTLTMQVARLLEQSGTGAWHGKLRQIRVALRLEQVLNKDEILQLYLTLAPFGGNIEGVRAASLSYFGKEPRRLTAAQAALLVALPQAPEARRPDVDLKAANKARQVLLDRLIDTQTVSVEEAQSAHLEPVLAKRFRFPAYAPHLSDRARSEDPERAIHRLTLQAELQKQAEKLVASSLRGQAEHVSIAMVLADHTSGEIIAHVGSGGFSDKDARQGFIDMTRALRSPGSTLKPLVYGLAFDQDLAHPSTLINDRPVAFGNYAPQNFDGTFRGELRVDEALRLSLNIPVVLLTEELGPARLMNALKKAGVTAKLPSGNAGLAVALGGVGTSLEGLVQLYAGLAQGGQKQTLNWRKGSIEESEGNFVSRASAWQVSHILAGLAPPRGAANMRLAYKTGTSYGHRDAWAIGFDGRYVAGVWIGRPDGTPVPGAFGGELAAPILFELVGLVSQQAVPFPPPPPETLLLETAELPHPLRRFKGRRAIFEVPPDAPKMAFPPDGARLARTGVGVSVKVRDGRAPFTWLANGAPILTGVHTREAQLPLMEEGFVQLSVIDKDGRAARATIRLD</sequence>
<feature type="domain" description="Penicillin-binding C-terminal" evidence="14">
    <location>
        <begin position="598"/>
        <end position="674"/>
    </location>
</feature>
<feature type="domain" description="Glycosyl transferase family 51" evidence="13">
    <location>
        <begin position="55"/>
        <end position="222"/>
    </location>
</feature>
<comment type="similarity">
    <text evidence="2">In the C-terminal section; belongs to the transpeptidase family.</text>
</comment>
<organism evidence="15 16">
    <name type="scientific">Planktotalea frisia</name>
    <dbReference type="NCBI Taxonomy" id="696762"/>
    <lineage>
        <taxon>Bacteria</taxon>
        <taxon>Pseudomonadati</taxon>
        <taxon>Pseudomonadota</taxon>
        <taxon>Alphaproteobacteria</taxon>
        <taxon>Rhodobacterales</taxon>
        <taxon>Paracoccaceae</taxon>
        <taxon>Planktotalea</taxon>
    </lineage>
</organism>
<dbReference type="SUPFAM" id="SSF53955">
    <property type="entry name" value="Lysozyme-like"/>
    <property type="match status" value="1"/>
</dbReference>
<dbReference type="GO" id="GO:0004180">
    <property type="term" value="F:carboxypeptidase activity"/>
    <property type="evidence" value="ECO:0007669"/>
    <property type="project" value="UniProtKB-KW"/>
</dbReference>
<dbReference type="GO" id="GO:0008658">
    <property type="term" value="F:penicillin binding"/>
    <property type="evidence" value="ECO:0007669"/>
    <property type="project" value="InterPro"/>
</dbReference>
<dbReference type="SUPFAM" id="SSF56601">
    <property type="entry name" value="beta-lactamase/transpeptidase-like"/>
    <property type="match status" value="1"/>
</dbReference>
<comment type="similarity">
    <text evidence="3">In the N-terminal section; belongs to the glycosyltransferase 51 family.</text>
</comment>
<comment type="caution">
    <text evidence="15">The sequence shown here is derived from an EMBL/GenBank/DDBJ whole genome shotgun (WGS) entry which is preliminary data.</text>
</comment>
<evidence type="ECO:0000256" key="9">
    <source>
        <dbReference type="ARBA" id="ARBA00023268"/>
    </source>
</evidence>
<dbReference type="GO" id="GO:0008955">
    <property type="term" value="F:peptidoglycan glycosyltransferase activity"/>
    <property type="evidence" value="ECO:0007669"/>
    <property type="project" value="UniProtKB-EC"/>
</dbReference>
<keyword evidence="5" id="KW-0645">Protease</keyword>
<keyword evidence="6" id="KW-0328">Glycosyltransferase</keyword>
<evidence type="ECO:0000256" key="7">
    <source>
        <dbReference type="ARBA" id="ARBA00022679"/>
    </source>
</evidence>
<proteinExistence type="inferred from homology"/>
<dbReference type="InterPro" id="IPR023346">
    <property type="entry name" value="Lysozyme-like_dom_sf"/>
</dbReference>
<dbReference type="PANTHER" id="PTHR32282">
    <property type="entry name" value="BINDING PROTEIN TRANSPEPTIDASE, PUTATIVE-RELATED"/>
    <property type="match status" value="1"/>
</dbReference>
<dbReference type="InterPro" id="IPR009647">
    <property type="entry name" value="PBP_C"/>
</dbReference>
<dbReference type="InterPro" id="IPR011815">
    <property type="entry name" value="PBP_1c"/>
</dbReference>
<dbReference type="Proteomes" id="UP000184514">
    <property type="component" value="Unassembled WGS sequence"/>
</dbReference>
<dbReference type="Pfam" id="PF00912">
    <property type="entry name" value="Transgly"/>
    <property type="match status" value="1"/>
</dbReference>